<accession>A0A931IAL3</accession>
<dbReference type="AlphaFoldDB" id="A0A931IAL3"/>
<dbReference type="PROSITE" id="PS50234">
    <property type="entry name" value="VWFA"/>
    <property type="match status" value="1"/>
</dbReference>
<dbReference type="Gene3D" id="3.40.50.410">
    <property type="entry name" value="von Willebrand factor, type A domain"/>
    <property type="match status" value="1"/>
</dbReference>
<dbReference type="RefSeq" id="WP_196148724.1">
    <property type="nucleotide sequence ID" value="NZ_JADMLG010000003.1"/>
</dbReference>
<gene>
    <name evidence="3" type="ORF">IT779_08795</name>
</gene>
<evidence type="ECO:0000313" key="3">
    <source>
        <dbReference type="EMBL" id="MBH0776380.1"/>
    </source>
</evidence>
<name>A0A931IAL3_9NOCA</name>
<sequence length="558" mass="56373">MGTHRSGARSRGVSKGPVIAVVVLVLLAAGVFAWFQFSDRASVRDNAAASKCVEGDSTLYVTVDPDIEAATREIADRYNASAPSVRDHCAKVTVTAKASNAMVAGFATGGAWDSTLGPQPALWIPASSRAIEAARVPGLIEGEPASVATSPVVLGVAEPLRKALEAAQTSWSDLPGLQQGSLNELGLSGWGGLRMAVPADDSTLAAATAVGATLSGADPLTAQAAGSGQVIAAVSGLAAAAPDVESAGAALDTIATAPQPAGATIHAVAATEQQLNAHMGVVAYRPTGSTPIADHPAATMSGPWVDQTQNLIAGVFADYLRTPESAAVFARAGFAPAAPAAAPGAARDALVKIAGTLAHPVLGVQSTVLLDVSASMSTTDGSGTRLSNSLGALRSTMNVMPPEFGLGVWTFGKNLDGTKPYKVLAATAPLTDNQRTAVQTALGTVRATETKTDQAYPTLVAAYKAAASDYAESRTNSILLVTDGPDDDSTVTGAKLLADIAAATDKARPVRVDVVVLSGAGTQTLQDLAKQTGGTYTKVDGTDNLAFAQAMVQALTTP</sequence>
<feature type="transmembrane region" description="Helical" evidence="1">
    <location>
        <begin position="12"/>
        <end position="35"/>
    </location>
</feature>
<dbReference type="EMBL" id="JADMLG010000003">
    <property type="protein sequence ID" value="MBH0776380.1"/>
    <property type="molecule type" value="Genomic_DNA"/>
</dbReference>
<dbReference type="InterPro" id="IPR036465">
    <property type="entry name" value="vWFA_dom_sf"/>
</dbReference>
<dbReference type="SMART" id="SM00327">
    <property type="entry name" value="VWA"/>
    <property type="match status" value="1"/>
</dbReference>
<dbReference type="SUPFAM" id="SSF53850">
    <property type="entry name" value="Periplasmic binding protein-like II"/>
    <property type="match status" value="1"/>
</dbReference>
<dbReference type="SUPFAM" id="SSF53300">
    <property type="entry name" value="vWA-like"/>
    <property type="match status" value="1"/>
</dbReference>
<comment type="caution">
    <text evidence="3">The sequence shown here is derived from an EMBL/GenBank/DDBJ whole genome shotgun (WGS) entry which is preliminary data.</text>
</comment>
<organism evidence="3 4">
    <name type="scientific">Nocardia bovistercoris</name>
    <dbReference type="NCBI Taxonomy" id="2785916"/>
    <lineage>
        <taxon>Bacteria</taxon>
        <taxon>Bacillati</taxon>
        <taxon>Actinomycetota</taxon>
        <taxon>Actinomycetes</taxon>
        <taxon>Mycobacteriales</taxon>
        <taxon>Nocardiaceae</taxon>
        <taxon>Nocardia</taxon>
    </lineage>
</organism>
<proteinExistence type="predicted"/>
<keyword evidence="1" id="KW-0812">Transmembrane</keyword>
<keyword evidence="1" id="KW-0472">Membrane</keyword>
<dbReference type="Pfam" id="PF13519">
    <property type="entry name" value="VWA_2"/>
    <property type="match status" value="1"/>
</dbReference>
<evidence type="ECO:0000256" key="1">
    <source>
        <dbReference type="SAM" id="Phobius"/>
    </source>
</evidence>
<evidence type="ECO:0000313" key="4">
    <source>
        <dbReference type="Proteomes" id="UP000655751"/>
    </source>
</evidence>
<dbReference type="InterPro" id="IPR002035">
    <property type="entry name" value="VWF_A"/>
</dbReference>
<feature type="domain" description="VWFA" evidence="2">
    <location>
        <begin position="365"/>
        <end position="555"/>
    </location>
</feature>
<evidence type="ECO:0000259" key="2">
    <source>
        <dbReference type="PROSITE" id="PS50234"/>
    </source>
</evidence>
<reference evidence="3" key="1">
    <citation type="submission" date="2020-11" db="EMBL/GenBank/DDBJ databases">
        <title>Nocardia NEAU-351.nov., a novel actinomycete isolated from the cow dung.</title>
        <authorList>
            <person name="Zhang X."/>
        </authorList>
    </citation>
    <scope>NUCLEOTIDE SEQUENCE</scope>
    <source>
        <strain evidence="3">NEAU-351</strain>
    </source>
</reference>
<keyword evidence="4" id="KW-1185">Reference proteome</keyword>
<protein>
    <submittedName>
        <fullName evidence="3">VWA domain-containing protein</fullName>
    </submittedName>
</protein>
<keyword evidence="1" id="KW-1133">Transmembrane helix</keyword>
<dbReference type="Proteomes" id="UP000655751">
    <property type="component" value="Unassembled WGS sequence"/>
</dbReference>